<feature type="compositionally biased region" description="Low complexity" evidence="1">
    <location>
        <begin position="41"/>
        <end position="52"/>
    </location>
</feature>
<comment type="caution">
    <text evidence="2">The sequence shown here is derived from an EMBL/GenBank/DDBJ whole genome shotgun (WGS) entry which is preliminary data.</text>
</comment>
<dbReference type="EMBL" id="PGCJ01000926">
    <property type="protein sequence ID" value="PLW14234.1"/>
    <property type="molecule type" value="Genomic_DNA"/>
</dbReference>
<dbReference type="AlphaFoldDB" id="A0A2N5SLZ2"/>
<protein>
    <submittedName>
        <fullName evidence="2">Uncharacterized protein</fullName>
    </submittedName>
</protein>
<feature type="region of interest" description="Disordered" evidence="1">
    <location>
        <begin position="213"/>
        <end position="286"/>
    </location>
</feature>
<gene>
    <name evidence="2" type="ORF">PCANC_14504</name>
    <name evidence="3" type="ORF">PCASD_03493</name>
</gene>
<dbReference type="OrthoDB" id="2501734at2759"/>
<keyword evidence="4" id="KW-1185">Reference proteome</keyword>
<feature type="compositionally biased region" description="Polar residues" evidence="1">
    <location>
        <begin position="1"/>
        <end position="11"/>
    </location>
</feature>
<reference evidence="4 5" key="1">
    <citation type="submission" date="2017-11" db="EMBL/GenBank/DDBJ databases">
        <title>De novo assembly and phasing of dikaryotic genomes from two isolates of Puccinia coronata f. sp. avenae, the causal agent of oat crown rust.</title>
        <authorList>
            <person name="Miller M.E."/>
            <person name="Zhang Y."/>
            <person name="Omidvar V."/>
            <person name="Sperschneider J."/>
            <person name="Schwessinger B."/>
            <person name="Raley C."/>
            <person name="Palmer J.M."/>
            <person name="Garnica D."/>
            <person name="Upadhyaya N."/>
            <person name="Rathjen J."/>
            <person name="Taylor J.M."/>
            <person name="Park R.F."/>
            <person name="Dodds P.N."/>
            <person name="Hirsch C.D."/>
            <person name="Kianian S.F."/>
            <person name="Figueroa M."/>
        </authorList>
    </citation>
    <scope>NUCLEOTIDE SEQUENCE [LARGE SCALE GENOMIC DNA]</scope>
    <source>
        <strain evidence="2">12NC29</strain>
        <strain evidence="3">12SD80</strain>
    </source>
</reference>
<evidence type="ECO:0000313" key="5">
    <source>
        <dbReference type="Proteomes" id="UP000235392"/>
    </source>
</evidence>
<sequence>MTHANSSNYDPSPSLPSEVASRGMSPTPTPCDAQSTSNYPSTSCSAASSLLSTDDHPPTPLNLCLLTPVKPHPHSTARNDTFDADRSALTSLHPHQTTSYCKSQPSAEPIGTLASSSNASLSGVAFSLNDDTEGVTHGHIQLSANDRDMGMLEGCGGDEDVGLTQETDPHKHPKTTEPSCSHLHVGPLAEVTDAYTGSQGGWKLPRAWASGSNPGYRPTLTHAATDPSVPKSHNSLHAKKVDKKNGKENQSTNSKERNYPRPCIRRTRGALNPSSSVPATRGALRI</sequence>
<organism evidence="2 4">
    <name type="scientific">Puccinia coronata f. sp. avenae</name>
    <dbReference type="NCBI Taxonomy" id="200324"/>
    <lineage>
        <taxon>Eukaryota</taxon>
        <taxon>Fungi</taxon>
        <taxon>Dikarya</taxon>
        <taxon>Basidiomycota</taxon>
        <taxon>Pucciniomycotina</taxon>
        <taxon>Pucciniomycetes</taxon>
        <taxon>Pucciniales</taxon>
        <taxon>Pucciniaceae</taxon>
        <taxon>Puccinia</taxon>
    </lineage>
</organism>
<evidence type="ECO:0000313" key="4">
    <source>
        <dbReference type="Proteomes" id="UP000235388"/>
    </source>
</evidence>
<feature type="region of interest" description="Disordered" evidence="1">
    <location>
        <begin position="161"/>
        <end position="182"/>
    </location>
</feature>
<proteinExistence type="predicted"/>
<dbReference type="EMBL" id="PGCI01000043">
    <property type="protein sequence ID" value="PLW46019.1"/>
    <property type="molecule type" value="Genomic_DNA"/>
</dbReference>
<name>A0A2N5SLZ2_9BASI</name>
<dbReference type="Proteomes" id="UP000235392">
    <property type="component" value="Unassembled WGS sequence"/>
</dbReference>
<feature type="region of interest" description="Disordered" evidence="1">
    <location>
        <begin position="1"/>
        <end position="53"/>
    </location>
</feature>
<evidence type="ECO:0000256" key="1">
    <source>
        <dbReference type="SAM" id="MobiDB-lite"/>
    </source>
</evidence>
<accession>A0A2N5SLZ2</accession>
<evidence type="ECO:0000313" key="3">
    <source>
        <dbReference type="EMBL" id="PLW46019.1"/>
    </source>
</evidence>
<evidence type="ECO:0000313" key="2">
    <source>
        <dbReference type="EMBL" id="PLW14234.1"/>
    </source>
</evidence>
<dbReference type="Proteomes" id="UP000235388">
    <property type="component" value="Unassembled WGS sequence"/>
</dbReference>